<evidence type="ECO:0000259" key="1">
    <source>
        <dbReference type="PROSITE" id="PS50405"/>
    </source>
</evidence>
<protein>
    <recommendedName>
        <fullName evidence="1">GST C-terminal domain-containing protein</fullName>
    </recommendedName>
</protein>
<proteinExistence type="predicted"/>
<reference evidence="2 3" key="1">
    <citation type="journal article" date="2019" name="Int. J. Syst. Evol. Microbiol.">
        <title>The Global Catalogue of Microorganisms (GCM) 10K type strain sequencing project: providing services to taxonomists for standard genome sequencing and annotation.</title>
        <authorList>
            <consortium name="The Broad Institute Genomics Platform"/>
            <consortium name="The Broad Institute Genome Sequencing Center for Infectious Disease"/>
            <person name="Wu L."/>
            <person name="Ma J."/>
        </authorList>
    </citation>
    <scope>NUCLEOTIDE SEQUENCE [LARGE SCALE GENOMIC DNA]</scope>
    <source>
        <strain evidence="2 3">JCM 16009</strain>
    </source>
</reference>
<dbReference type="InterPro" id="IPR010987">
    <property type="entry name" value="Glutathione-S-Trfase_C-like"/>
</dbReference>
<dbReference type="PROSITE" id="PS50405">
    <property type="entry name" value="GST_CTER"/>
    <property type="match status" value="1"/>
</dbReference>
<sequence length="269" mass="30373">MTAPRYASPADPTVHGEYRIVRRPGDDRPLYRFTGRITEDGSSGFRAEPGRYHLYAGWFCPWSQRVTLEHALHGLEDVVSVSYVDDSRDGRGWAFRETHGPDPVNGFTLLREAYEATEPGFDGHISVPTLWDRETGRVVSNDYPTIGIDLATRFRQWDNGTDTYPEELRAEIEELDGDLVPTLGQGLPTELLDRLEARLTGRRFLVGEQLTEADVRLWVHLARHAPGLEGHPAVRAYARDLHELPAFTATTDFATFTARRPAWSERVAS</sequence>
<evidence type="ECO:0000313" key="3">
    <source>
        <dbReference type="Proteomes" id="UP001500449"/>
    </source>
</evidence>
<evidence type="ECO:0000313" key="2">
    <source>
        <dbReference type="EMBL" id="GAA1852366.1"/>
    </source>
</evidence>
<feature type="domain" description="GST C-terminal" evidence="1">
    <location>
        <begin position="147"/>
        <end position="269"/>
    </location>
</feature>
<keyword evidence="3" id="KW-1185">Reference proteome</keyword>
<dbReference type="Gene3D" id="1.20.1050.10">
    <property type="match status" value="1"/>
</dbReference>
<dbReference type="InterPro" id="IPR036249">
    <property type="entry name" value="Thioredoxin-like_sf"/>
</dbReference>
<dbReference type="SUPFAM" id="SSF52833">
    <property type="entry name" value="Thioredoxin-like"/>
    <property type="match status" value="1"/>
</dbReference>
<dbReference type="InterPro" id="IPR016639">
    <property type="entry name" value="GST_Omega/GSH"/>
</dbReference>
<dbReference type="InterPro" id="IPR036282">
    <property type="entry name" value="Glutathione-S-Trfase_C_sf"/>
</dbReference>
<dbReference type="Pfam" id="PF13410">
    <property type="entry name" value="GST_C_2"/>
    <property type="match status" value="1"/>
</dbReference>
<dbReference type="Gene3D" id="3.40.30.10">
    <property type="entry name" value="Glutaredoxin"/>
    <property type="match status" value="1"/>
</dbReference>
<dbReference type="EMBL" id="BAAAQK010000009">
    <property type="protein sequence ID" value="GAA1852366.1"/>
    <property type="molecule type" value="Genomic_DNA"/>
</dbReference>
<dbReference type="SUPFAM" id="SSF47616">
    <property type="entry name" value="GST C-terminal domain-like"/>
    <property type="match status" value="1"/>
</dbReference>
<dbReference type="RefSeq" id="WP_344417986.1">
    <property type="nucleotide sequence ID" value="NZ_BAAAQK010000009.1"/>
</dbReference>
<comment type="caution">
    <text evidence="2">The sequence shown here is derived from an EMBL/GenBank/DDBJ whole genome shotgun (WGS) entry which is preliminary data.</text>
</comment>
<accession>A0ABN2N4Z6</accession>
<gene>
    <name evidence="2" type="ORF">GCM10009836_35540</name>
</gene>
<dbReference type="Proteomes" id="UP001500449">
    <property type="component" value="Unassembled WGS sequence"/>
</dbReference>
<name>A0ABN2N4Z6_9PSEU</name>
<dbReference type="PANTHER" id="PTHR32419">
    <property type="entry name" value="GLUTATHIONYL-HYDROQUINONE REDUCTASE"/>
    <property type="match status" value="1"/>
</dbReference>
<dbReference type="PANTHER" id="PTHR32419:SF6">
    <property type="entry name" value="GLUTATHIONE S-TRANSFERASE OMEGA-LIKE 1-RELATED"/>
    <property type="match status" value="1"/>
</dbReference>
<organism evidence="2 3">
    <name type="scientific">Pseudonocardia ailaonensis</name>
    <dbReference type="NCBI Taxonomy" id="367279"/>
    <lineage>
        <taxon>Bacteria</taxon>
        <taxon>Bacillati</taxon>
        <taxon>Actinomycetota</taxon>
        <taxon>Actinomycetes</taxon>
        <taxon>Pseudonocardiales</taxon>
        <taxon>Pseudonocardiaceae</taxon>
        <taxon>Pseudonocardia</taxon>
    </lineage>
</organism>